<comment type="caution">
    <text evidence="2">The sequence shown here is derived from an EMBL/GenBank/DDBJ whole genome shotgun (WGS) entry which is preliminary data.</text>
</comment>
<accession>A0AAW2YI97</accession>
<organism evidence="2 3">
    <name type="scientific">Acrasis kona</name>
    <dbReference type="NCBI Taxonomy" id="1008807"/>
    <lineage>
        <taxon>Eukaryota</taxon>
        <taxon>Discoba</taxon>
        <taxon>Heterolobosea</taxon>
        <taxon>Tetramitia</taxon>
        <taxon>Eutetramitia</taxon>
        <taxon>Acrasidae</taxon>
        <taxon>Acrasis</taxon>
    </lineage>
</organism>
<sequence length="260" mass="29796">MNTQLFALSILLIGVYSIKVSFKPEDGVNVIERETTKPGATFYDWKECYGESTSDYITPLYADLKFVRTKYDQPGIQISVQAKLNNNFTISPNEIFYKFEMWSEISGGRIRYKGPFDVCCGGFTLPSGMTADKWTESWMQEHRSGKEEQGCAPEQTYCPPSNGIFTVSTTRPLHRDDQGKYEANLVLYRKKHVEEEGRSYTEQEELLCVDLPFYFSGNKCDKEDQCWLLGAEERKSEDVVQDKSNLPVLVVDQQSQNKSE</sequence>
<dbReference type="AlphaFoldDB" id="A0AAW2YI97"/>
<reference evidence="2 3" key="1">
    <citation type="submission" date="2024-03" db="EMBL/GenBank/DDBJ databases">
        <title>The Acrasis kona genome and developmental transcriptomes reveal deep origins of eukaryotic multicellular pathways.</title>
        <authorList>
            <person name="Sheikh S."/>
            <person name="Fu C.-J."/>
            <person name="Brown M.W."/>
            <person name="Baldauf S.L."/>
        </authorList>
    </citation>
    <scope>NUCLEOTIDE SEQUENCE [LARGE SCALE GENOMIC DNA]</scope>
    <source>
        <strain evidence="2 3">ATCC MYA-3509</strain>
    </source>
</reference>
<gene>
    <name evidence="2" type="ORF">AKO1_006154</name>
</gene>
<feature type="signal peptide" evidence="1">
    <location>
        <begin position="1"/>
        <end position="17"/>
    </location>
</feature>
<evidence type="ECO:0000256" key="1">
    <source>
        <dbReference type="SAM" id="SignalP"/>
    </source>
</evidence>
<evidence type="ECO:0000313" key="3">
    <source>
        <dbReference type="Proteomes" id="UP001431209"/>
    </source>
</evidence>
<dbReference type="Proteomes" id="UP001431209">
    <property type="component" value="Unassembled WGS sequence"/>
</dbReference>
<protein>
    <submittedName>
        <fullName evidence="2">GcvT</fullName>
    </submittedName>
</protein>
<keyword evidence="3" id="KW-1185">Reference proteome</keyword>
<keyword evidence="1" id="KW-0732">Signal</keyword>
<feature type="chain" id="PRO_5043699806" evidence="1">
    <location>
        <begin position="18"/>
        <end position="260"/>
    </location>
</feature>
<proteinExistence type="predicted"/>
<evidence type="ECO:0000313" key="2">
    <source>
        <dbReference type="EMBL" id="KAL0476693.1"/>
    </source>
</evidence>
<dbReference type="EMBL" id="JAOPGA020000078">
    <property type="protein sequence ID" value="KAL0476693.1"/>
    <property type="molecule type" value="Genomic_DNA"/>
</dbReference>
<name>A0AAW2YI97_9EUKA</name>